<gene>
    <name evidence="15" type="ORF">JHE00_19900</name>
</gene>
<dbReference type="InterPro" id="IPR050091">
    <property type="entry name" value="PKS_NRPS_Biosynth_Enz"/>
</dbReference>
<dbReference type="InterPro" id="IPR016035">
    <property type="entry name" value="Acyl_Trfase/lysoPLipase"/>
</dbReference>
<dbReference type="Pfam" id="PF18369">
    <property type="entry name" value="PKS_DE"/>
    <property type="match status" value="1"/>
</dbReference>
<dbReference type="EMBL" id="JAENJH010000004">
    <property type="protein sequence ID" value="MBK1786598.1"/>
    <property type="molecule type" value="Genomic_DNA"/>
</dbReference>
<evidence type="ECO:0000256" key="5">
    <source>
        <dbReference type="ARBA" id="ARBA00023268"/>
    </source>
</evidence>
<evidence type="ECO:0000256" key="6">
    <source>
        <dbReference type="ARBA" id="ARBA00023315"/>
    </source>
</evidence>
<dbReference type="SMART" id="SM00823">
    <property type="entry name" value="PKS_PP"/>
    <property type="match status" value="3"/>
</dbReference>
<dbReference type="EC" id="2.3.1.94" evidence="11"/>
<proteinExistence type="predicted"/>
<evidence type="ECO:0000259" key="14">
    <source>
        <dbReference type="PROSITE" id="PS52004"/>
    </source>
</evidence>
<dbReference type="InterPro" id="IPR006162">
    <property type="entry name" value="Ppantetheine_attach_site"/>
</dbReference>
<dbReference type="PANTHER" id="PTHR43775">
    <property type="entry name" value="FATTY ACID SYNTHASE"/>
    <property type="match status" value="1"/>
</dbReference>
<dbReference type="NCBIfam" id="NF045894">
    <property type="entry name" value="PKS_plus_SDR"/>
    <property type="match status" value="1"/>
</dbReference>
<feature type="domain" description="Ketosynthase family 3 (KS3)" evidence="14">
    <location>
        <begin position="2005"/>
        <end position="2428"/>
    </location>
</feature>
<evidence type="ECO:0000313" key="16">
    <source>
        <dbReference type="Proteomes" id="UP000635245"/>
    </source>
</evidence>
<keyword evidence="6" id="KW-0012">Acyltransferase</keyword>
<keyword evidence="1" id="KW-0596">Phosphopantetheine</keyword>
<comment type="function">
    <text evidence="8">Involved in the biosynthesis of antibiotic erythromycin via the biosynthesis of its aglycone precursor, 6-deoxyerythronolide B (6-dEB).</text>
</comment>
<dbReference type="RefSeq" id="WP_200320182.1">
    <property type="nucleotide sequence ID" value="NZ_JAENJH010000004.1"/>
</dbReference>
<evidence type="ECO:0000256" key="3">
    <source>
        <dbReference type="ARBA" id="ARBA00022679"/>
    </source>
</evidence>
<dbReference type="InterPro" id="IPR057326">
    <property type="entry name" value="KR_dom"/>
</dbReference>
<comment type="subunit">
    <text evidence="10">Homodimer. Erythronolide synthase is composed of EryAI, EryAII and EryAIII multimodular (2 modules) polypeptides each coding for a functional synthase subunit which participates in 2 of the six FAS-like elongation steps required for formation of the polyketide. Module 1, 2, 3, 4, 5, and 6 participating in biosynthesis steps 1, 2, 3, 4, 5, and 6, respectively.</text>
</comment>
<sequence length="3529" mass="369611">MSSSSAGSTTGSGVAVEPVAVVGLSCRFPSAGTPEAFAELLAAGTDALIPVPPNRWCDSDGEPGAARAGFVENVASFDAELFGISPREAAAMDPQQRFALELSWELLENAGITPNSLARSRAGVFVGAIADDYANLRHRAGVVDHHSLTGSHRSLIANRISYFFGLRGPSMVVDSGQSSSLVAVHLACQSLRAGECRAALAGGVNLNLSAETTVAVDRFGGLSPDGRCFTFDSRANGYARGEGGGFVLLKPLSAALADGDTVHAVLRGSAINNDGGGDGLTAPDRAAQQEVLRLAYEVAAVDPAAVQYVELHGTGTALGDPVEAAALGAVLGRDRSPDRPLRVGSVKTNIGHLEGAAGIAGLLKVVLAIRDGLLPVSLNFAEPNPAIDFDAWRLRVQTESSSWPASDTHRLAGVSAFGMGGTNAHVVVEQAPHPRQSAPAEAPAPIHWSGVLPWPLSAQSRAALRKHAARLHEHVTTTECDTAAVGWTLATTRTALPHRAVVLADDAESFHTGVRALADGDPAAHVVEGTVPRDVGHTVFVFPGQGSQWIGMASELLDTAPVFAEAVRECADALAAHIEWDLVAVLRGEAEVSLDRVEVVQPALWAMMVSLARLWRSVGVEPTAVVGHSQGEIAAACFSGAMTLADGARLVALRSRVIAENLSGHGGMLSVAAAIEDVERELAGHPGVEVATVNGPAATVVAGGVEELAAFGEACASQGFRTRTIAVDYASHSAQVERISSALHEIAAPIRSRPGAVPFYSTVTGDLLDATELNADYWYRNLREPVRFHDTVRRLAAAAPTAFVEVSPHPVLVTSITEAGQAARVPLSATATLRREDGGPRRFLTSVAEAWLCGAEPDWTAVFAGHQRGRVALPTYPFEQREHWFGHSQHRSVPVSGQAQEPPAEQEPAGSAAIDTTRVVRAQAAAVLGHGSGGELDVSRTFKDLGFDSIMLGELCGRINTALGTSLTVSALFDHPTLEALTAHLEPGQPQAVATTGPSVSTEEPIAVVAMACRLPGGVESPEDLWRLLANGEDAITPFPTDRGWDLDRLHRASGPGGVETDGGGFLAEAADFDAGFFGLSPREALGMDPQQRLLLEVSWEAFERAGMDPTALRGTDTGVFVGTMDQEYGPRLHEAPAELDGFLLTGKTTSVASGRIAYLLGLTGPAITLDTACSSSLVALHLAINSLRRGETSLALAGGVTVLATPGIFTEFSTQGGLARDGRCKAFAAAADGTGMAEGAGMLVLQRLSDAQRQGRTVLGVLRGSAVNSDGASNGLTAPSGAAQQRVIRAALADAGLGQSDVDVVEAHGTGTALGDPIEAEALLATYGRDRDRPLLLGSLKSNIGHTQAAAGVAGIIKMVLALDRGKVPATLHVDEPSTRVDWATGAVELVTSPADWPAVDRPRRGGVSSFGISGTNAHVVLEQAPAGPPAPAADAANPLAGAVVPWVVSGRSAAGLRAQAHRLAEFAPGSGDPVSVGLSLATGRAAFEHRAVVLASDRAQFAAGMAAVAAGGAGDGVVAGEVLRRGSGRVVFVFPGQGSQWVGMGRDLLDSSPVFARSMAECEEALAPFVDWSLTAVLRADAVLERVDVVQPVLWAVMVSLAAWWESAGVTPAAVVGHSQGEIAAACVSGVLSLEDGARLVALRSQVIARDLAGDGGMLSLATGTEHVLGFSSFGEDAAIAAINSPRSTVVAGTAEALSAIEAEAVALGVRARRIPVDYASHSAHVDRIRPDLLERIGKVEPREGTVPLFSTTVADWVAGPDLDAEYWYRNLREPVRFQDAIRALLADHLFVEVSAHPVLVSAIEEIGHADGVPATAIGTLRRDDGGTDRLLTSLSELWVHGVMPDWHAVFGRGVTASANVPTTAFVRDRYWLASTGSGSEVRVELPAMRTREVTDGFTERISAAADDAQRTRAVLAEIRAHAAAVLGWDSADKLEADRTFRDLGFDSLTGVQLSKRLSAATGQRLSPTAVFDHPTPQAMAEQLSDLTLGAAALDTDTAACTDEPLAIVATGCRFPGGVRSPEELWELLLSGRDAIEGFPADRGWNLEELGHPDRTRPGASSVDRGGFLRDAAGFDPGFFGISPREALAMDPQQRHLLEVSWETIERAGVDPRSLRGSRTGVFVGLVPHGYDTVAAAEPNTSGYVFTGAAGSVASGRIAYTLGLTGPAVTVDTACSSSLVALHLAMQALRAGECSLALAGGATVMSTPNVFVEFSHQGALAPDGRCKPFAAAADGTAWSEGVGVLMLERLSDARRNGHDVLAIVRGSAVNQDGASNGLTAPNGPSQQRVIRQALANARLRPQDVEVVEAHGTGTSLGDPIEAQALLTTYGLDRAQPLLVGSLKSVLGHASAAAGVAGVIKMVEALRHGVVPATLHVDEPSPFVDWSAGKVDVVTENQPWPESAAPRRAAVSAFGVSGTNAHVILEQAVEPAEPVVADAPVGAMPWMLSASSPAALTAQAGRLHAFTDTVCDPASVGWSLATGRAGLAHRAVVIADELSGYREGLAAVAGVGVSKGVVAGEVLGRGSGRVVFVFPGQGSQWAGMASSLLESSAVFGEAFDRCAAALAPFVDWDVRGALSDEVSLERVDVVQPILWAVMLSLAETWRSVGVVPDVVVGHSQGEIAAACVSGVLSLEDGARLVALRSQVIARHLAGDGGMLSLAAGSCVADELVSRHDNVWIATLNGPESTVLAGELAALEEIHAEAEKRGLRPRRIPVDYASHTPHVEPLRDRLLDLAAPISARPGHVPFYSTVTACRVGGTELDASYWYRNLRETVRFEETIEKLIVEGDTAFLEVSPHPVLTPAVHDIARQQEADIVATGTLRRGEGGTDRMLRSLAELWVRGVEPDWDRVFAGTGARRVLLPTYAFQHSRFWPRSSGEKTGPEQGDPYAEFWRLVERQDLEAIARMLRVEGGAGFGEVVDALAGWRRDSVAGAEMDRLRYRVGWEHLTSGSPAVLPPNWVVVTDDARERAALADDLAGALRARGAVVETVLADDPDIGERVARYGEIDGIVSVLALGAAVRPDAEEVHRTLRLVRTASAPVWCLTQGAVSTDPLDAVSAPAQALIWGLGRVAAQEFPEHWGGLVDLPSEVDARVLEQLCEVLAQRDEDQVAIRPGGALGRRLFRAGFRREPDRNGWDPGSGTILITGGTGALGSQVARRLARRGTHHLVLASRRGANAAGAAELEAELTTLGARVTIVACDLADPEALAGLVAEHPPSAVFHTAAVLDDGALDGLTAEQIDRVLRVKADVALRLHELTCDRELSAFVLFSSLSGTIGLAGQGNYAPGNAYLDALAHHRRSLGLPAISLAWGSWAQGGMAESEAVVATQLRHGVPLLEPESALDAMEIALAHDDPDIVIADVDWARFSHAYTALRSSTLLEYIAEAAMEHKEPSDRAGSAALAEELAGLKPAERSRKLLDTVRGEVAAVLGHNSAEAIGTRRPFLELGLDSVTAVDLRNRLDRATGLRLPATVVFDQPDAVELAAYLEDQLTLREDSPAAEPPVTALLESSSNDELFEFIEKEFGIS</sequence>
<feature type="domain" description="Ketosynthase family 3 (KS3)" evidence="14">
    <location>
        <begin position="1003"/>
        <end position="1425"/>
    </location>
</feature>
<dbReference type="GO" id="GO:0031177">
    <property type="term" value="F:phosphopantetheine binding"/>
    <property type="evidence" value="ECO:0007669"/>
    <property type="project" value="InterPro"/>
</dbReference>
<keyword evidence="5" id="KW-0511">Multifunctional enzyme</keyword>
<dbReference type="InterPro" id="IPR036291">
    <property type="entry name" value="NAD(P)-bd_dom_sf"/>
</dbReference>
<feature type="region of interest" description="Disordered" evidence="12">
    <location>
        <begin position="889"/>
        <end position="913"/>
    </location>
</feature>
<dbReference type="InterPro" id="IPR032821">
    <property type="entry name" value="PKS_assoc"/>
</dbReference>
<dbReference type="InterPro" id="IPR036736">
    <property type="entry name" value="ACP-like_sf"/>
</dbReference>
<dbReference type="SUPFAM" id="SSF53901">
    <property type="entry name" value="Thiolase-like"/>
    <property type="match status" value="3"/>
</dbReference>
<dbReference type="PANTHER" id="PTHR43775:SF51">
    <property type="entry name" value="INACTIVE PHENOLPHTHIOCEROL SYNTHESIS POLYKETIDE SYNTHASE TYPE I PKS1-RELATED"/>
    <property type="match status" value="1"/>
</dbReference>
<dbReference type="InterPro" id="IPR020841">
    <property type="entry name" value="PKS_Beta-ketoAc_synthase_dom"/>
</dbReference>
<keyword evidence="3" id="KW-0808">Transferase</keyword>
<dbReference type="InterPro" id="IPR018201">
    <property type="entry name" value="Ketoacyl_synth_AS"/>
</dbReference>
<dbReference type="Gene3D" id="3.30.70.3290">
    <property type="match status" value="3"/>
</dbReference>
<dbReference type="SUPFAM" id="SSF51735">
    <property type="entry name" value="NAD(P)-binding Rossmann-fold domains"/>
    <property type="match status" value="2"/>
</dbReference>
<dbReference type="CDD" id="cd00833">
    <property type="entry name" value="PKS"/>
    <property type="match status" value="3"/>
</dbReference>
<dbReference type="GO" id="GO:0047879">
    <property type="term" value="F:erythronolide synthase activity"/>
    <property type="evidence" value="ECO:0007669"/>
    <property type="project" value="UniProtKB-EC"/>
</dbReference>
<comment type="caution">
    <text evidence="15">The sequence shown here is derived from an EMBL/GenBank/DDBJ whole genome shotgun (WGS) entry which is preliminary data.</text>
</comment>
<dbReference type="Pfam" id="PF00698">
    <property type="entry name" value="Acyl_transf_1"/>
    <property type="match status" value="3"/>
</dbReference>
<dbReference type="InterPro" id="IPR020806">
    <property type="entry name" value="PKS_PP-bd"/>
</dbReference>
<name>A0A934V7C3_9PSEU</name>
<evidence type="ECO:0000256" key="2">
    <source>
        <dbReference type="ARBA" id="ARBA00022553"/>
    </source>
</evidence>
<dbReference type="FunFam" id="3.40.366.10:FF:000002">
    <property type="entry name" value="Probable polyketide synthase 2"/>
    <property type="match status" value="3"/>
</dbReference>
<feature type="domain" description="Ketosynthase family 3 (KS3)" evidence="14">
    <location>
        <begin position="16"/>
        <end position="430"/>
    </location>
</feature>
<dbReference type="Gene3D" id="3.40.366.10">
    <property type="entry name" value="Malonyl-Coenzyme A Acyl Carrier Protein, domain 2"/>
    <property type="match status" value="3"/>
</dbReference>
<dbReference type="GO" id="GO:0004315">
    <property type="term" value="F:3-oxoacyl-[acyl-carrier-protein] synthase activity"/>
    <property type="evidence" value="ECO:0007669"/>
    <property type="project" value="InterPro"/>
</dbReference>
<evidence type="ECO:0000256" key="9">
    <source>
        <dbReference type="ARBA" id="ARBA00060622"/>
    </source>
</evidence>
<dbReference type="Gene3D" id="1.10.1200.10">
    <property type="entry name" value="ACP-like"/>
    <property type="match status" value="3"/>
</dbReference>
<dbReference type="InterPro" id="IPR014030">
    <property type="entry name" value="Ketoacyl_synth_N"/>
</dbReference>
<dbReference type="InterPro" id="IPR041618">
    <property type="entry name" value="PKS_DE"/>
</dbReference>
<evidence type="ECO:0000259" key="13">
    <source>
        <dbReference type="PROSITE" id="PS50075"/>
    </source>
</evidence>
<dbReference type="InterPro" id="IPR013968">
    <property type="entry name" value="PKS_KR"/>
</dbReference>
<keyword evidence="2" id="KW-0597">Phosphoprotein</keyword>
<dbReference type="PROSITE" id="PS00606">
    <property type="entry name" value="KS3_1"/>
    <property type="match status" value="2"/>
</dbReference>
<dbReference type="Pfam" id="PF00109">
    <property type="entry name" value="ketoacyl-synt"/>
    <property type="match status" value="3"/>
</dbReference>
<evidence type="ECO:0000256" key="11">
    <source>
        <dbReference type="ARBA" id="ARBA00066981"/>
    </source>
</evidence>
<evidence type="ECO:0000256" key="7">
    <source>
        <dbReference type="ARBA" id="ARBA00052442"/>
    </source>
</evidence>
<comment type="catalytic activity">
    <reaction evidence="7">
        <text>6 (S)-methylmalonyl-CoA + propanoyl-CoA + 6 NADPH + 12 H(+) = 6-deoxyerythronolide B + 6 CO2 + 6 NADP(+) + 7 CoA + H2O</text>
        <dbReference type="Rhea" id="RHEA:23068"/>
        <dbReference type="ChEBI" id="CHEBI:15377"/>
        <dbReference type="ChEBI" id="CHEBI:15378"/>
        <dbReference type="ChEBI" id="CHEBI:16089"/>
        <dbReference type="ChEBI" id="CHEBI:16526"/>
        <dbReference type="ChEBI" id="CHEBI:57287"/>
        <dbReference type="ChEBI" id="CHEBI:57327"/>
        <dbReference type="ChEBI" id="CHEBI:57392"/>
        <dbReference type="ChEBI" id="CHEBI:57783"/>
        <dbReference type="ChEBI" id="CHEBI:58349"/>
        <dbReference type="EC" id="2.3.1.94"/>
    </reaction>
</comment>
<keyword evidence="4" id="KW-0677">Repeat</keyword>
<feature type="domain" description="Carrier" evidence="13">
    <location>
        <begin position="3418"/>
        <end position="3493"/>
    </location>
</feature>
<protein>
    <recommendedName>
        <fullName evidence="11">6-deoxyerythronolide-B synthase</fullName>
        <ecNumber evidence="11">2.3.1.94</ecNumber>
    </recommendedName>
</protein>
<dbReference type="FunFam" id="1.10.1200.10:FF:000007">
    <property type="entry name" value="Probable polyketide synthase pks17"/>
    <property type="match status" value="1"/>
</dbReference>
<comment type="pathway">
    <text evidence="9">Antibiotic biosynthesis; erythromycin biosynthesis.</text>
</comment>
<evidence type="ECO:0000313" key="15">
    <source>
        <dbReference type="EMBL" id="MBK1786598.1"/>
    </source>
</evidence>
<dbReference type="InterPro" id="IPR016036">
    <property type="entry name" value="Malonyl_transacylase_ACP-bd"/>
</dbReference>
<dbReference type="SMART" id="SM01294">
    <property type="entry name" value="PKS_PP_betabranch"/>
    <property type="match status" value="3"/>
</dbReference>
<dbReference type="SUPFAM" id="SSF52151">
    <property type="entry name" value="FabD/lysophospholipase-like"/>
    <property type="match status" value="3"/>
</dbReference>
<feature type="compositionally biased region" description="Low complexity" evidence="12">
    <location>
        <begin position="898"/>
        <end position="909"/>
    </location>
</feature>
<dbReference type="InterPro" id="IPR016039">
    <property type="entry name" value="Thiolase-like"/>
</dbReference>
<dbReference type="Proteomes" id="UP000635245">
    <property type="component" value="Unassembled WGS sequence"/>
</dbReference>
<dbReference type="Gene3D" id="3.40.47.10">
    <property type="match status" value="3"/>
</dbReference>
<feature type="domain" description="Carrier" evidence="13">
    <location>
        <begin position="914"/>
        <end position="989"/>
    </location>
</feature>
<dbReference type="InterPro" id="IPR014043">
    <property type="entry name" value="Acyl_transferase_dom"/>
</dbReference>
<dbReference type="CDD" id="cd08952">
    <property type="entry name" value="KR_1_SDR_x"/>
    <property type="match status" value="1"/>
</dbReference>
<reference evidence="15" key="1">
    <citation type="submission" date="2020-12" db="EMBL/GenBank/DDBJ databases">
        <title>Prauserella sp. ASG 168, a novel actinomycete isolated from cave rock.</title>
        <authorList>
            <person name="Suriyachadkun C."/>
        </authorList>
    </citation>
    <scope>NUCLEOTIDE SEQUENCE</scope>
    <source>
        <strain evidence="15">ASG 168</strain>
    </source>
</reference>
<evidence type="ECO:0000256" key="8">
    <source>
        <dbReference type="ARBA" id="ARBA00060158"/>
    </source>
</evidence>
<dbReference type="InterPro" id="IPR001227">
    <property type="entry name" value="Ac_transferase_dom_sf"/>
</dbReference>
<dbReference type="PROSITE" id="PS50075">
    <property type="entry name" value="CARRIER"/>
    <property type="match status" value="3"/>
</dbReference>
<dbReference type="Gene3D" id="3.40.50.720">
    <property type="entry name" value="NAD(P)-binding Rossmann-like Domain"/>
    <property type="match status" value="1"/>
</dbReference>
<keyword evidence="16" id="KW-1185">Reference proteome</keyword>
<dbReference type="SUPFAM" id="SSF47336">
    <property type="entry name" value="ACP-like"/>
    <property type="match status" value="3"/>
</dbReference>
<dbReference type="GO" id="GO:0004312">
    <property type="term" value="F:fatty acid synthase activity"/>
    <property type="evidence" value="ECO:0007669"/>
    <property type="project" value="TreeGrafter"/>
</dbReference>
<dbReference type="PROSITE" id="PS52004">
    <property type="entry name" value="KS3_2"/>
    <property type="match status" value="3"/>
</dbReference>
<evidence type="ECO:0000256" key="1">
    <source>
        <dbReference type="ARBA" id="ARBA00022450"/>
    </source>
</evidence>
<dbReference type="SMART" id="SM00822">
    <property type="entry name" value="PKS_KR"/>
    <property type="match status" value="1"/>
</dbReference>
<accession>A0A934V7C3</accession>
<dbReference type="Pfam" id="PF00550">
    <property type="entry name" value="PP-binding"/>
    <property type="match status" value="3"/>
</dbReference>
<dbReference type="SMART" id="SM00825">
    <property type="entry name" value="PKS_KS"/>
    <property type="match status" value="3"/>
</dbReference>
<dbReference type="Pfam" id="PF02801">
    <property type="entry name" value="Ketoacyl-synt_C"/>
    <property type="match status" value="3"/>
</dbReference>
<dbReference type="GO" id="GO:0006633">
    <property type="term" value="P:fatty acid biosynthetic process"/>
    <property type="evidence" value="ECO:0007669"/>
    <property type="project" value="InterPro"/>
</dbReference>
<dbReference type="InterPro" id="IPR009081">
    <property type="entry name" value="PP-bd_ACP"/>
</dbReference>
<evidence type="ECO:0000256" key="12">
    <source>
        <dbReference type="SAM" id="MobiDB-lite"/>
    </source>
</evidence>
<evidence type="ECO:0000256" key="10">
    <source>
        <dbReference type="ARBA" id="ARBA00063272"/>
    </source>
</evidence>
<dbReference type="SMART" id="SM00827">
    <property type="entry name" value="PKS_AT"/>
    <property type="match status" value="3"/>
</dbReference>
<dbReference type="InterPro" id="IPR014031">
    <property type="entry name" value="Ketoacyl_synth_C"/>
</dbReference>
<dbReference type="Pfam" id="PF08659">
    <property type="entry name" value="KR"/>
    <property type="match status" value="1"/>
</dbReference>
<organism evidence="15 16">
    <name type="scientific">Prauserella cavernicola</name>
    <dbReference type="NCBI Taxonomy" id="2800127"/>
    <lineage>
        <taxon>Bacteria</taxon>
        <taxon>Bacillati</taxon>
        <taxon>Actinomycetota</taxon>
        <taxon>Actinomycetes</taxon>
        <taxon>Pseudonocardiales</taxon>
        <taxon>Pseudonocardiaceae</taxon>
        <taxon>Prauserella</taxon>
    </lineage>
</organism>
<dbReference type="SUPFAM" id="SSF55048">
    <property type="entry name" value="Probable ACP-binding domain of malonyl-CoA ACP transacylase"/>
    <property type="match status" value="3"/>
</dbReference>
<feature type="domain" description="Carrier" evidence="13">
    <location>
        <begin position="1915"/>
        <end position="1990"/>
    </location>
</feature>
<dbReference type="Pfam" id="PF16197">
    <property type="entry name" value="KAsynt_C_assoc"/>
    <property type="match status" value="3"/>
</dbReference>
<dbReference type="FunFam" id="3.40.47.10:FF:000019">
    <property type="entry name" value="Polyketide synthase type I"/>
    <property type="match status" value="3"/>
</dbReference>
<evidence type="ECO:0000256" key="4">
    <source>
        <dbReference type="ARBA" id="ARBA00022737"/>
    </source>
</evidence>
<dbReference type="PROSITE" id="PS00012">
    <property type="entry name" value="PHOSPHOPANTETHEINE"/>
    <property type="match status" value="2"/>
</dbReference>